<accession>A0A061QXQ9</accession>
<sequence length="426" mass="46764">NLNVVCRAHRFQNNIAVKACTRLSPALSVHVPTEALESRSFRASNVDFSFGSKPYPHSGLNSRKRKSTSCNFFRYPTAVNTLEKKTVVVVGGGIIGLSTAQQLVEKGYPVVVVSKSKNAEETTSAVAAGFVFPYLLQPVHTATPWVRLTLDHCRDPPAADLIHPIKAYVLHVAEKVQGEPEWAGCGLNYRRLEDSELLRLNAGRKGWFPFVDGFLVDTFCFNTGQYLKWLEEELCRRGALIIRQNLRSLKDLANIDAVPDSVSAVVNCTGVYARELVADDQVRPIFGQVISLRPQAGIDTAYIIEDGTELMGGSAYVFPRPDKIICGGTAILDKWDEVPEAETTDGIISRVQRLLPELRVSRELVTEERCGLRPSRRALRLEVERGHELGVPIVHSYGHGGSGWTVFRGAAAAAAALVDSACRRAG</sequence>
<comment type="cofactor">
    <cofactor evidence="1">
        <name>FAD</name>
        <dbReference type="ChEBI" id="CHEBI:57692"/>
    </cofactor>
</comment>
<dbReference type="GO" id="GO:0019478">
    <property type="term" value="P:D-amino acid catabolic process"/>
    <property type="evidence" value="ECO:0007669"/>
    <property type="project" value="TreeGrafter"/>
</dbReference>
<evidence type="ECO:0000259" key="6">
    <source>
        <dbReference type="Pfam" id="PF01266"/>
    </source>
</evidence>
<protein>
    <submittedName>
        <fullName evidence="7">D-aspartate oxidase</fullName>
    </submittedName>
</protein>
<comment type="similarity">
    <text evidence="2">Belongs to the DAMOX/DASOX family.</text>
</comment>
<evidence type="ECO:0000256" key="4">
    <source>
        <dbReference type="ARBA" id="ARBA00022827"/>
    </source>
</evidence>
<dbReference type="SUPFAM" id="SSF51971">
    <property type="entry name" value="Nucleotide-binding domain"/>
    <property type="match status" value="1"/>
</dbReference>
<organism evidence="7">
    <name type="scientific">Tetraselmis sp. GSL018</name>
    <dbReference type="NCBI Taxonomy" id="582737"/>
    <lineage>
        <taxon>Eukaryota</taxon>
        <taxon>Viridiplantae</taxon>
        <taxon>Chlorophyta</taxon>
        <taxon>core chlorophytes</taxon>
        <taxon>Chlorodendrophyceae</taxon>
        <taxon>Chlorodendrales</taxon>
        <taxon>Chlorodendraceae</taxon>
        <taxon>Tetraselmis</taxon>
    </lineage>
</organism>
<keyword evidence="5" id="KW-0560">Oxidoreductase</keyword>
<dbReference type="Gene3D" id="3.30.9.10">
    <property type="entry name" value="D-Amino Acid Oxidase, subunit A, domain 2"/>
    <property type="match status" value="1"/>
</dbReference>
<evidence type="ECO:0000256" key="3">
    <source>
        <dbReference type="ARBA" id="ARBA00022630"/>
    </source>
</evidence>
<dbReference type="PANTHER" id="PTHR11530">
    <property type="entry name" value="D-AMINO ACID OXIDASE"/>
    <property type="match status" value="1"/>
</dbReference>
<feature type="non-terminal residue" evidence="7">
    <location>
        <position position="426"/>
    </location>
</feature>
<gene>
    <name evidence="7" type="primary">DDO</name>
    <name evidence="7" type="ORF">TSPGSL018_15974</name>
</gene>
<dbReference type="InterPro" id="IPR006076">
    <property type="entry name" value="FAD-dep_OxRdtase"/>
</dbReference>
<dbReference type="GO" id="GO:0005737">
    <property type="term" value="C:cytoplasm"/>
    <property type="evidence" value="ECO:0007669"/>
    <property type="project" value="TreeGrafter"/>
</dbReference>
<evidence type="ECO:0000313" key="7">
    <source>
        <dbReference type="EMBL" id="JAC65467.1"/>
    </source>
</evidence>
<dbReference type="AlphaFoldDB" id="A0A061QXQ9"/>
<keyword evidence="4" id="KW-0274">FAD</keyword>
<evidence type="ECO:0000256" key="1">
    <source>
        <dbReference type="ARBA" id="ARBA00001974"/>
    </source>
</evidence>
<dbReference type="EMBL" id="GBEZ01021269">
    <property type="protein sequence ID" value="JAC65467.1"/>
    <property type="molecule type" value="Transcribed_RNA"/>
</dbReference>
<evidence type="ECO:0000256" key="2">
    <source>
        <dbReference type="ARBA" id="ARBA00006730"/>
    </source>
</evidence>
<feature type="non-terminal residue" evidence="7">
    <location>
        <position position="1"/>
    </location>
</feature>
<dbReference type="PANTHER" id="PTHR11530:SF11">
    <property type="entry name" value="D-ASPARTATE OXIDASE"/>
    <property type="match status" value="1"/>
</dbReference>
<dbReference type="GO" id="GO:0003884">
    <property type="term" value="F:D-amino-acid oxidase activity"/>
    <property type="evidence" value="ECO:0007669"/>
    <property type="project" value="InterPro"/>
</dbReference>
<name>A0A061QXQ9_9CHLO</name>
<dbReference type="Pfam" id="PF01266">
    <property type="entry name" value="DAO"/>
    <property type="match status" value="1"/>
</dbReference>
<reference evidence="7" key="1">
    <citation type="submission" date="2014-05" db="EMBL/GenBank/DDBJ databases">
        <title>The transcriptome of the halophilic microalga Tetraselmis sp. GSL018 isolated from the Great Salt Lake, Utah.</title>
        <authorList>
            <person name="Jinkerson R.E."/>
            <person name="D'Adamo S."/>
            <person name="Posewitz M.C."/>
        </authorList>
    </citation>
    <scope>NUCLEOTIDE SEQUENCE</scope>
    <source>
        <strain evidence="7">GSL018</strain>
    </source>
</reference>
<feature type="domain" description="FAD dependent oxidoreductase" evidence="6">
    <location>
        <begin position="87"/>
        <end position="417"/>
    </location>
</feature>
<evidence type="ECO:0000256" key="5">
    <source>
        <dbReference type="ARBA" id="ARBA00023002"/>
    </source>
</evidence>
<dbReference type="GO" id="GO:0071949">
    <property type="term" value="F:FAD binding"/>
    <property type="evidence" value="ECO:0007669"/>
    <property type="project" value="InterPro"/>
</dbReference>
<proteinExistence type="inferred from homology"/>
<dbReference type="InterPro" id="IPR023209">
    <property type="entry name" value="DAO"/>
</dbReference>
<dbReference type="SUPFAM" id="SSF54373">
    <property type="entry name" value="FAD-linked reductases, C-terminal domain"/>
    <property type="match status" value="1"/>
</dbReference>
<dbReference type="Gene3D" id="3.40.50.720">
    <property type="entry name" value="NAD(P)-binding Rossmann-like Domain"/>
    <property type="match status" value="1"/>
</dbReference>
<keyword evidence="3" id="KW-0285">Flavoprotein</keyword>